<dbReference type="InterPro" id="IPR016181">
    <property type="entry name" value="Acyl_CoA_acyltransferase"/>
</dbReference>
<keyword evidence="5" id="KW-1185">Reference proteome</keyword>
<dbReference type="PROSITE" id="PS51186">
    <property type="entry name" value="GNAT"/>
    <property type="match status" value="1"/>
</dbReference>
<dbReference type="RefSeq" id="WP_008048446.1">
    <property type="nucleotide sequence ID" value="NZ_CH724155.1"/>
</dbReference>
<dbReference type="PANTHER" id="PTHR43800">
    <property type="entry name" value="PEPTIDYL-LYSINE N-ACETYLTRANSFERASE YJAB"/>
    <property type="match status" value="1"/>
</dbReference>
<keyword evidence="2" id="KW-0012">Acyltransferase</keyword>
<dbReference type="STRING" id="314283.MED297_06084"/>
<dbReference type="GO" id="GO:0016747">
    <property type="term" value="F:acyltransferase activity, transferring groups other than amino-acyl groups"/>
    <property type="evidence" value="ECO:0007669"/>
    <property type="project" value="InterPro"/>
</dbReference>
<comment type="caution">
    <text evidence="4">The sequence shown here is derived from an EMBL/GenBank/DDBJ whole genome shotgun (WGS) entry which is preliminary data.</text>
</comment>
<dbReference type="EMBL" id="AAOE01000007">
    <property type="protein sequence ID" value="EAR09895.1"/>
    <property type="molecule type" value="Genomic_DNA"/>
</dbReference>
<dbReference type="Pfam" id="PF13508">
    <property type="entry name" value="Acetyltransf_7"/>
    <property type="match status" value="1"/>
</dbReference>
<dbReference type="Gene3D" id="3.40.630.30">
    <property type="match status" value="1"/>
</dbReference>
<accession>A4BDF1</accession>
<dbReference type="HOGENOM" id="CLU_013985_21_2_6"/>
<dbReference type="InterPro" id="IPR000182">
    <property type="entry name" value="GNAT_dom"/>
</dbReference>
<keyword evidence="1 4" id="KW-0808">Transferase</keyword>
<feature type="domain" description="N-acetyltransferase" evidence="3">
    <location>
        <begin position="1"/>
        <end position="142"/>
    </location>
</feature>
<dbReference type="PANTHER" id="PTHR43800:SF1">
    <property type="entry name" value="PEPTIDYL-LYSINE N-ACETYLTRANSFERASE YJAB"/>
    <property type="match status" value="1"/>
</dbReference>
<evidence type="ECO:0000313" key="5">
    <source>
        <dbReference type="Proteomes" id="UP000005953"/>
    </source>
</evidence>
<evidence type="ECO:0000256" key="2">
    <source>
        <dbReference type="ARBA" id="ARBA00023315"/>
    </source>
</evidence>
<proteinExistence type="predicted"/>
<name>A4BDF1_9GAMM</name>
<evidence type="ECO:0000256" key="1">
    <source>
        <dbReference type="ARBA" id="ARBA00022679"/>
    </source>
</evidence>
<gene>
    <name evidence="4" type="ORF">MED297_06084</name>
</gene>
<dbReference type="SUPFAM" id="SSF55729">
    <property type="entry name" value="Acyl-CoA N-acyltransferases (Nat)"/>
    <property type="match status" value="1"/>
</dbReference>
<protein>
    <submittedName>
        <fullName evidence="4">Acetyltransferase (GNAT) family protein</fullName>
    </submittedName>
</protein>
<sequence length="145" mass="16980">MIRKATNTDFPELADIYHDASLIAHPFIDPAFIARDKRRVRDDLLPLNKSFVFEHNGKIMGFISLTDHHINGLFVKVEHQREGIGTALIEHAKDRHQTLELCCFVDNYSAQRFYHAQDFEIIREQMNDELPHEEYVMRWAETADA</sequence>
<dbReference type="Proteomes" id="UP000005953">
    <property type="component" value="Unassembled WGS sequence"/>
</dbReference>
<dbReference type="AlphaFoldDB" id="A4BDF1"/>
<evidence type="ECO:0000313" key="4">
    <source>
        <dbReference type="EMBL" id="EAR09895.1"/>
    </source>
</evidence>
<evidence type="ECO:0000259" key="3">
    <source>
        <dbReference type="PROSITE" id="PS51186"/>
    </source>
</evidence>
<dbReference type="CDD" id="cd04301">
    <property type="entry name" value="NAT_SF"/>
    <property type="match status" value="1"/>
</dbReference>
<organism evidence="4 5">
    <name type="scientific">Reinekea blandensis MED297</name>
    <dbReference type="NCBI Taxonomy" id="314283"/>
    <lineage>
        <taxon>Bacteria</taxon>
        <taxon>Pseudomonadati</taxon>
        <taxon>Pseudomonadota</taxon>
        <taxon>Gammaproteobacteria</taxon>
        <taxon>Oceanospirillales</taxon>
        <taxon>Saccharospirillaceae</taxon>
        <taxon>Reinekea</taxon>
    </lineage>
</organism>
<reference evidence="4 5" key="1">
    <citation type="submission" date="2006-02" db="EMBL/GenBank/DDBJ databases">
        <authorList>
            <person name="Pinhassi J."/>
            <person name="Pedros-Alio C."/>
            <person name="Ferriera S."/>
            <person name="Johnson J."/>
            <person name="Kravitz S."/>
            <person name="Halpern A."/>
            <person name="Remington K."/>
            <person name="Beeson K."/>
            <person name="Tran B."/>
            <person name="Rogers Y.-H."/>
            <person name="Friedman R."/>
            <person name="Venter J.C."/>
        </authorList>
    </citation>
    <scope>NUCLEOTIDE SEQUENCE [LARGE SCALE GENOMIC DNA]</scope>
    <source>
        <strain evidence="4 5">MED297</strain>
    </source>
</reference>
<dbReference type="OrthoDB" id="9789605at2"/>